<gene>
    <name evidence="1" type="ORF">H1Q58_07850</name>
</gene>
<evidence type="ECO:0000313" key="2">
    <source>
        <dbReference type="Proteomes" id="UP000514716"/>
    </source>
</evidence>
<dbReference type="AlphaFoldDB" id="A0A7D7RBY6"/>
<dbReference type="Proteomes" id="UP000514716">
    <property type="component" value="Chromosome"/>
</dbReference>
<keyword evidence="2" id="KW-1185">Reference proteome</keyword>
<accession>A0A7D7RBY6</accession>
<sequence length="128" mass="14655">MKQTIDDTSPSQVSLSDIYQWMIPFNRDASSHITSNEILKPNRAHGRAGAIRQMLFLAYCQRPAQSGRRLFKDEIYNNRHITLLSPTKDANPAKPKKLNRMPVRLFFDTLKEKGKRSDGYGGARDLPH</sequence>
<reference evidence="1 2" key="1">
    <citation type="submission" date="2020-07" db="EMBL/GenBank/DDBJ databases">
        <title>Screening of a cold-adapted Planococcus bacterium producing protease in traditional shrimp paste and protease identification by genome sequencing.</title>
        <authorList>
            <person name="Gao R."/>
            <person name="Leng W."/>
            <person name="Chu Q."/>
            <person name="Wu X."/>
            <person name="Liu H."/>
            <person name="Li X."/>
        </authorList>
    </citation>
    <scope>NUCLEOTIDE SEQUENCE [LARGE SCALE GENOMIC DNA]</scope>
    <source>
        <strain evidence="1 2">XJ11</strain>
    </source>
</reference>
<dbReference type="EMBL" id="CP059540">
    <property type="protein sequence ID" value="QMT18858.1"/>
    <property type="molecule type" value="Genomic_DNA"/>
</dbReference>
<dbReference type="KEGG" id="pdec:H1Q58_07850"/>
<dbReference type="RefSeq" id="WP_182093321.1">
    <property type="nucleotide sequence ID" value="NZ_CP059540.1"/>
</dbReference>
<evidence type="ECO:0000313" key="1">
    <source>
        <dbReference type="EMBL" id="QMT18858.1"/>
    </source>
</evidence>
<protein>
    <submittedName>
        <fullName evidence="1">Uncharacterized protein</fullName>
    </submittedName>
</protein>
<proteinExistence type="predicted"/>
<name>A0A7D7RBY6_PLAMR</name>
<organism evidence="1 2">
    <name type="scientific">Planococcus maritimus</name>
    <dbReference type="NCBI Taxonomy" id="192421"/>
    <lineage>
        <taxon>Bacteria</taxon>
        <taxon>Bacillati</taxon>
        <taxon>Bacillota</taxon>
        <taxon>Bacilli</taxon>
        <taxon>Bacillales</taxon>
        <taxon>Caryophanaceae</taxon>
        <taxon>Planococcus</taxon>
    </lineage>
</organism>